<dbReference type="STRING" id="135208.A0A4Z0A4G0"/>
<dbReference type="GO" id="GO:0016705">
    <property type="term" value="F:oxidoreductase activity, acting on paired donors, with incorporation or reduction of molecular oxygen"/>
    <property type="evidence" value="ECO:0007669"/>
    <property type="project" value="InterPro"/>
</dbReference>
<dbReference type="GO" id="GO:0005506">
    <property type="term" value="F:iron ion binding"/>
    <property type="evidence" value="ECO:0007669"/>
    <property type="project" value="InterPro"/>
</dbReference>
<name>A0A4Z0A4G0_9AGAM</name>
<dbReference type="GO" id="GO:0004497">
    <property type="term" value="F:monooxygenase activity"/>
    <property type="evidence" value="ECO:0007669"/>
    <property type="project" value="UniProtKB-KW"/>
</dbReference>
<feature type="signal peptide" evidence="10">
    <location>
        <begin position="1"/>
        <end position="26"/>
    </location>
</feature>
<evidence type="ECO:0008006" key="13">
    <source>
        <dbReference type="Google" id="ProtNLM"/>
    </source>
</evidence>
<keyword evidence="8" id="KW-0503">Monooxygenase</keyword>
<dbReference type="PANTHER" id="PTHR46300:SF7">
    <property type="entry name" value="P450, PUTATIVE (EUROFUNG)-RELATED"/>
    <property type="match status" value="1"/>
</dbReference>
<keyword evidence="12" id="KW-1185">Reference proteome</keyword>
<dbReference type="PRINTS" id="PR00463">
    <property type="entry name" value="EP450I"/>
</dbReference>
<dbReference type="InterPro" id="IPR002401">
    <property type="entry name" value="Cyt_P450_E_grp-I"/>
</dbReference>
<comment type="caution">
    <text evidence="11">The sequence shown here is derived from an EMBL/GenBank/DDBJ whole genome shotgun (WGS) entry which is preliminary data.</text>
</comment>
<reference evidence="11 12" key="1">
    <citation type="submission" date="2019-02" db="EMBL/GenBank/DDBJ databases">
        <title>Genome sequencing of the rare red list fungi Hericium alpestre (H. flagellum).</title>
        <authorList>
            <person name="Buettner E."/>
            <person name="Kellner H."/>
        </authorList>
    </citation>
    <scope>NUCLEOTIDE SEQUENCE [LARGE SCALE GENOMIC DNA]</scope>
    <source>
        <strain evidence="11 12">DSM 108284</strain>
    </source>
</reference>
<keyword evidence="10" id="KW-0732">Signal</keyword>
<comment type="pathway">
    <text evidence="2">Secondary metabolite biosynthesis.</text>
</comment>
<dbReference type="Pfam" id="PF00067">
    <property type="entry name" value="p450"/>
    <property type="match status" value="2"/>
</dbReference>
<evidence type="ECO:0000256" key="5">
    <source>
        <dbReference type="ARBA" id="ARBA00022723"/>
    </source>
</evidence>
<dbReference type="Gene3D" id="1.10.630.10">
    <property type="entry name" value="Cytochrome P450"/>
    <property type="match status" value="2"/>
</dbReference>
<evidence type="ECO:0000256" key="7">
    <source>
        <dbReference type="ARBA" id="ARBA00023004"/>
    </source>
</evidence>
<dbReference type="EMBL" id="SFCI01000237">
    <property type="protein sequence ID" value="TFY81217.1"/>
    <property type="molecule type" value="Genomic_DNA"/>
</dbReference>
<organism evidence="11 12">
    <name type="scientific">Hericium alpestre</name>
    <dbReference type="NCBI Taxonomy" id="135208"/>
    <lineage>
        <taxon>Eukaryota</taxon>
        <taxon>Fungi</taxon>
        <taxon>Dikarya</taxon>
        <taxon>Basidiomycota</taxon>
        <taxon>Agaricomycotina</taxon>
        <taxon>Agaricomycetes</taxon>
        <taxon>Russulales</taxon>
        <taxon>Hericiaceae</taxon>
        <taxon>Hericium</taxon>
    </lineage>
</organism>
<evidence type="ECO:0000313" key="11">
    <source>
        <dbReference type="EMBL" id="TFY81217.1"/>
    </source>
</evidence>
<dbReference type="PANTHER" id="PTHR46300">
    <property type="entry name" value="P450, PUTATIVE (EUROFUNG)-RELATED-RELATED"/>
    <property type="match status" value="1"/>
</dbReference>
<dbReference type="GO" id="GO:0020037">
    <property type="term" value="F:heme binding"/>
    <property type="evidence" value="ECO:0007669"/>
    <property type="project" value="InterPro"/>
</dbReference>
<dbReference type="OrthoDB" id="1055148at2759"/>
<dbReference type="InterPro" id="IPR050364">
    <property type="entry name" value="Cytochrome_P450_fung"/>
</dbReference>
<feature type="binding site" description="axial binding residue" evidence="9">
    <location>
        <position position="215"/>
    </location>
    <ligand>
        <name>heme</name>
        <dbReference type="ChEBI" id="CHEBI:30413"/>
    </ligand>
    <ligandPart>
        <name>Fe</name>
        <dbReference type="ChEBI" id="CHEBI:18248"/>
    </ligandPart>
</feature>
<dbReference type="Proteomes" id="UP000298061">
    <property type="component" value="Unassembled WGS sequence"/>
</dbReference>
<evidence type="ECO:0000256" key="6">
    <source>
        <dbReference type="ARBA" id="ARBA00023002"/>
    </source>
</evidence>
<keyword evidence="4 9" id="KW-0349">Heme</keyword>
<dbReference type="InterPro" id="IPR036396">
    <property type="entry name" value="Cyt_P450_sf"/>
</dbReference>
<evidence type="ECO:0000256" key="3">
    <source>
        <dbReference type="ARBA" id="ARBA00010617"/>
    </source>
</evidence>
<evidence type="ECO:0000256" key="4">
    <source>
        <dbReference type="ARBA" id="ARBA00022617"/>
    </source>
</evidence>
<evidence type="ECO:0000256" key="2">
    <source>
        <dbReference type="ARBA" id="ARBA00005179"/>
    </source>
</evidence>
<gene>
    <name evidence="11" type="ORF">EWM64_g2804</name>
</gene>
<protein>
    <recommendedName>
        <fullName evidence="13">Cytochrome P450</fullName>
    </recommendedName>
</protein>
<dbReference type="InterPro" id="IPR001128">
    <property type="entry name" value="Cyt_P450"/>
</dbReference>
<evidence type="ECO:0000256" key="10">
    <source>
        <dbReference type="SAM" id="SignalP"/>
    </source>
</evidence>
<sequence>MPSAFMQHICLTAGAIIILMISHGYAIREHDDPFIDAADKATDHFTESTKLGAFLVDSFPLLRFVPEWAPSGGWKKIAREWLVDMNAMVDLPHAYVKDRMSVSSIHSFFLAMTLYLEVQGKAQAELDAVVGHNRLPTLSDSEQLPYINALVKEVFRWSPVGPVGINMLYIRKFLHDEHVYHDLLKFIPDHFIASEDKEAELDPHAFNFGFGRCVCPGMYLADLSVLSACAMILAAFNILKVVEGGVTIEPKVKYNDGLIR</sequence>
<dbReference type="SUPFAM" id="SSF48264">
    <property type="entry name" value="Cytochrome P450"/>
    <property type="match status" value="1"/>
</dbReference>
<keyword evidence="7 9" id="KW-0408">Iron</keyword>
<feature type="chain" id="PRO_5021491858" description="Cytochrome P450" evidence="10">
    <location>
        <begin position="27"/>
        <end position="260"/>
    </location>
</feature>
<evidence type="ECO:0000256" key="9">
    <source>
        <dbReference type="PIRSR" id="PIRSR602401-1"/>
    </source>
</evidence>
<evidence type="ECO:0000256" key="8">
    <source>
        <dbReference type="ARBA" id="ARBA00023033"/>
    </source>
</evidence>
<keyword evidence="5 9" id="KW-0479">Metal-binding</keyword>
<comment type="cofactor">
    <cofactor evidence="1 9">
        <name>heme</name>
        <dbReference type="ChEBI" id="CHEBI:30413"/>
    </cofactor>
</comment>
<comment type="similarity">
    <text evidence="3">Belongs to the cytochrome P450 family.</text>
</comment>
<evidence type="ECO:0000313" key="12">
    <source>
        <dbReference type="Proteomes" id="UP000298061"/>
    </source>
</evidence>
<proteinExistence type="inferred from homology"/>
<evidence type="ECO:0000256" key="1">
    <source>
        <dbReference type="ARBA" id="ARBA00001971"/>
    </source>
</evidence>
<keyword evidence="6" id="KW-0560">Oxidoreductase</keyword>
<accession>A0A4Z0A4G0</accession>
<dbReference type="AlphaFoldDB" id="A0A4Z0A4G0"/>